<feature type="compositionally biased region" description="Basic and acidic residues" evidence="11">
    <location>
        <begin position="1104"/>
        <end position="1139"/>
    </location>
</feature>
<feature type="region of interest" description="Disordered" evidence="11">
    <location>
        <begin position="1"/>
        <end position="142"/>
    </location>
</feature>
<dbReference type="InterPro" id="IPR000649">
    <property type="entry name" value="IF-2B-related"/>
</dbReference>
<evidence type="ECO:0000256" key="7">
    <source>
        <dbReference type="ARBA" id="ARBA00044147"/>
    </source>
</evidence>
<accession>A0A2J7PF52</accession>
<comment type="subunit">
    <text evidence="9">Component of the translation initiation factor 2B (eIF2B) complex which is a heterodecamer of two sets of five different subunits: alpha, beta, gamma, delta and epsilon. Subunits alpha, beta and delta comprise a regulatory subcomplex and subunits epsilon and gamma comprise a catalytic subcomplex. Within the complex, the hexameric regulatory complex resides at the center, with the two heterodimeric catalytic subcomplexes bound on opposite sides.</text>
</comment>
<dbReference type="GO" id="GO:0048513">
    <property type="term" value="P:animal organ development"/>
    <property type="evidence" value="ECO:0007669"/>
    <property type="project" value="UniProtKB-ARBA"/>
</dbReference>
<evidence type="ECO:0000256" key="5">
    <source>
        <dbReference type="ARBA" id="ARBA00022917"/>
    </source>
</evidence>
<feature type="compositionally biased region" description="Low complexity" evidence="11">
    <location>
        <begin position="1041"/>
        <end position="1061"/>
    </location>
</feature>
<dbReference type="EMBL" id="NEVH01026085">
    <property type="protein sequence ID" value="PNF14969.1"/>
    <property type="molecule type" value="Genomic_DNA"/>
</dbReference>
<feature type="compositionally biased region" description="Polar residues" evidence="11">
    <location>
        <begin position="1"/>
        <end position="48"/>
    </location>
</feature>
<dbReference type="InterPro" id="IPR037171">
    <property type="entry name" value="NagB/RpiA_transferase-like"/>
</dbReference>
<evidence type="ECO:0000256" key="8">
    <source>
        <dbReference type="ARBA" id="ARBA00044356"/>
    </source>
</evidence>
<evidence type="ECO:0000256" key="10">
    <source>
        <dbReference type="RuleBase" id="RU003814"/>
    </source>
</evidence>
<dbReference type="FunFam" id="3.40.50.10470:FF:000002">
    <property type="entry name" value="Probable translation initiation factor eIF-2B subunit delta"/>
    <property type="match status" value="1"/>
</dbReference>
<dbReference type="STRING" id="105785.A0A2J7PF52"/>
<dbReference type="PANTHER" id="PTHR10233:SF14">
    <property type="entry name" value="TRANSLATION INITIATION FACTOR EIF-2B SUBUNIT DELTA"/>
    <property type="match status" value="1"/>
</dbReference>
<proteinExistence type="inferred from homology"/>
<evidence type="ECO:0000256" key="3">
    <source>
        <dbReference type="ARBA" id="ARBA00022490"/>
    </source>
</evidence>
<comment type="function">
    <text evidence="6">Acts as a component of the translation initiation factor 2B (eIF2B) complex, which catalyzes the exchange of GDP for GTP on eukaryotic initiation factor 2 (eIF2) gamma subunit. Its guanine nucleotide exchange factor activity is repressed when bound to eIF2 complex phosphorylated on the alpha subunit, thereby limiting the amount of methionyl-initiator methionine tRNA available to the ribosome and consequently global translation is repressed.</text>
</comment>
<dbReference type="Pfam" id="PF01008">
    <property type="entry name" value="IF-2B"/>
    <property type="match status" value="1"/>
</dbReference>
<dbReference type="GO" id="GO:0005829">
    <property type="term" value="C:cytosol"/>
    <property type="evidence" value="ECO:0007669"/>
    <property type="project" value="UniProtKB-SubCell"/>
</dbReference>
<feature type="compositionally biased region" description="Basic and acidic residues" evidence="11">
    <location>
        <begin position="1146"/>
        <end position="1167"/>
    </location>
</feature>
<dbReference type="InterPro" id="IPR042529">
    <property type="entry name" value="IF_2B-like_C"/>
</dbReference>
<organism evidence="12 13">
    <name type="scientific">Cryptotermes secundus</name>
    <dbReference type="NCBI Taxonomy" id="105785"/>
    <lineage>
        <taxon>Eukaryota</taxon>
        <taxon>Metazoa</taxon>
        <taxon>Ecdysozoa</taxon>
        <taxon>Arthropoda</taxon>
        <taxon>Hexapoda</taxon>
        <taxon>Insecta</taxon>
        <taxon>Pterygota</taxon>
        <taxon>Neoptera</taxon>
        <taxon>Polyneoptera</taxon>
        <taxon>Dictyoptera</taxon>
        <taxon>Blattodea</taxon>
        <taxon>Blattoidea</taxon>
        <taxon>Termitoidae</taxon>
        <taxon>Kalotermitidae</taxon>
        <taxon>Cryptotermitinae</taxon>
        <taxon>Cryptotermes</taxon>
    </lineage>
</organism>
<dbReference type="PANTHER" id="PTHR10233">
    <property type="entry name" value="TRANSLATION INITIATION FACTOR EIF-2B"/>
    <property type="match status" value="1"/>
</dbReference>
<sequence>METEQTCSETISNVQQNKSSSKLSQTKTPAAQNQGQPSVGGVTRNTKLQKPKEGREASVPEQESEQRPSAALSTRRIKDKTEKSQSLNKEGSDKEEPKKQNRKKNKTSVDITHKHSHALLEREIENTDKRSENIAREAKNKKEPLDQKVVSLGCCGSDKEKQGVLHGKVVSKAVSEISRSKKRRIRKRRLLESLGINITNSVKPAKEKSATRKRKKKKKLKYIADRDTVREDCTAVNTVNLEVTSRSEGVRCDVVGKKGFVKKVGDIVIEESDCTAVKLVRREITNRIDETSCDTEEKTAAVKNCEDIVIEESLHKDCTALKSVNGEVTGRSEEISFDIVRKKGAEREPEDDVIDESNDTTAKSVNWEVTKRREETNCGIVGKKGSAEKSEGIVKEKSDCAEVKLVSREVTDRSEQTSCDLVGKRQTVNNSEEAISVVPKLGDSHPTGPPEQVPEVNKSKLEKNVSADTLPEVKKGNISLNSSAAVKACSSCEELQCNSEFPSSSCKVASEDISGQFFSKKEEPSASGKVDLVSLLYHDNIEALFRSAVLNDVTLSSRCSEKEVKNFFNTYGTFSERGRTQFAAVEKLLHTSGKGAEDIPTSEYFEPGLNKDIPPDVTSQNSVTIPDKEPNLDSSTSAFTLVSSPKHDHFALKDIKDNVDVDELGTASYTQNLENCSSYNQVVKGLKHTDSIGNSLVFRGFSRGPIYTSPNPENHVTNSTKSSQTINSVHTASVSDTYESYSVPSVQRLDSDLVVSENDLSVKQQFTSGDKTQLSEVCNVSEQSLACSISPRVKDSYKEEALDKARTTEVNSAECQVNFVHKSDVVIEWRATEEETVTESHPSAYVESPKEQKPIPIRLNNNIFNTELKEDSENCPDKIQRNVNVEKYRATGFVSECAEDIQEIGFEANKAVEGALSLRSVEEGQGPDCCYHISPTDVSYPDSQGIAWNESCSPDFHADSYKKEWTSLPNSSVTEVSDSEIVKFISIPSSEDKVIMNHPQRKPLESSKIGRPERSREEVLAAREAKKAEKLARNKNKLMLSSNVSSPENVVVSKSQSVPSPKKIRQQPKLTTEAGGHEAECVAKVESVSKNTVQCPGVKQLHSPLRDTSYHTSEIENKIPTKKTELKKNKTDELQEAENRIPTSSTKEDEVSKTTKILEEKVKDTDHGPQSLGVLPTPKSKAELRAERRAKQEQQRALKAAQQSDKVSQARSTAVVPAAISKEKQPGKDVDDVCKKAVKTVQVTKPKTSEHRVKLFSHLYHDRGPLAITENLMMHCPDLHPAIVKLGMQYADRVVVGSNARCIALLDALKQVIKDYETPPQKEFSRGLEAELQPSVAFLDCCRPLSVSMTNALRFLMWQLTQLPNNVSDSEAKKKLLEAIDTYIREQIEVAAQAICIMVQRKIANGDVILTYGCSSLLQRILLEAHCSGTKFRVIVVDGRPWREGQEMLRRLVQCGLNCSYVLVSAASFIMREVTKVFLGAHALLANGYVMSRAGSSQVALLAHSYNVPVLVCCETHKFCERVQTDSFVYNELGNPDDLIPTDSCSKEWPLSKWRSIGSLTPLNLTYDVTPPDLVTAVVTELAILPCTSVPVILRIKPTETGC</sequence>
<evidence type="ECO:0000256" key="11">
    <source>
        <dbReference type="SAM" id="MobiDB-lite"/>
    </source>
</evidence>
<comment type="similarity">
    <text evidence="2 10">Belongs to the eIF-2B alpha/beta/delta subunits family.</text>
</comment>
<dbReference type="OrthoDB" id="10254737at2759"/>
<feature type="compositionally biased region" description="Basic and acidic residues" evidence="11">
    <location>
        <begin position="90"/>
        <end position="99"/>
    </location>
</feature>
<dbReference type="GO" id="GO:0005085">
    <property type="term" value="F:guanyl-nucleotide exchange factor activity"/>
    <property type="evidence" value="ECO:0007669"/>
    <property type="project" value="UniProtKB-ARBA"/>
</dbReference>
<feature type="region of interest" description="Disordered" evidence="11">
    <location>
        <begin position="1036"/>
        <end position="1072"/>
    </location>
</feature>
<dbReference type="GO" id="GO:0140535">
    <property type="term" value="C:intracellular protein-containing complex"/>
    <property type="evidence" value="ECO:0007669"/>
    <property type="project" value="UniProtKB-ARBA"/>
</dbReference>
<dbReference type="GO" id="GO:0007417">
    <property type="term" value="P:central nervous system development"/>
    <property type="evidence" value="ECO:0007669"/>
    <property type="project" value="UniProtKB-ARBA"/>
</dbReference>
<feature type="compositionally biased region" description="Basic and acidic residues" evidence="11">
    <location>
        <begin position="1180"/>
        <end position="1196"/>
    </location>
</feature>
<dbReference type="Gene3D" id="3.40.50.10470">
    <property type="entry name" value="Translation initiation factor eif-2b, domain 2"/>
    <property type="match status" value="1"/>
</dbReference>
<keyword evidence="4 12" id="KW-0396">Initiation factor</keyword>
<dbReference type="EMBL" id="NEVH01026085">
    <property type="protein sequence ID" value="PNF14970.1"/>
    <property type="molecule type" value="Genomic_DNA"/>
</dbReference>
<evidence type="ECO:0000256" key="6">
    <source>
        <dbReference type="ARBA" id="ARBA00043898"/>
    </source>
</evidence>
<keyword evidence="5" id="KW-0648">Protein biosynthesis</keyword>
<comment type="caution">
    <text evidence="12">The sequence shown here is derived from an EMBL/GenBank/DDBJ whole genome shotgun (WGS) entry which is preliminary data.</text>
</comment>
<protein>
    <recommendedName>
        <fullName evidence="7">Translation initiation factor eIF2B subunit delta</fullName>
    </recommendedName>
    <alternativeName>
        <fullName evidence="8">eIF2B GDP-GTP exchange factor subunit delta</fullName>
    </alternativeName>
</protein>
<evidence type="ECO:0000313" key="13">
    <source>
        <dbReference type="Proteomes" id="UP000235965"/>
    </source>
</evidence>
<evidence type="ECO:0000256" key="1">
    <source>
        <dbReference type="ARBA" id="ARBA00004514"/>
    </source>
</evidence>
<evidence type="ECO:0000256" key="9">
    <source>
        <dbReference type="ARBA" id="ARBA00046432"/>
    </source>
</evidence>
<keyword evidence="13" id="KW-1185">Reference proteome</keyword>
<name>A0A2J7PF52_9NEOP</name>
<comment type="subcellular location">
    <subcellularLocation>
        <location evidence="1">Cytoplasm</location>
        <location evidence="1">Cytosol</location>
    </subcellularLocation>
</comment>
<reference evidence="12 13" key="1">
    <citation type="submission" date="2017-12" db="EMBL/GenBank/DDBJ databases">
        <title>Hemimetabolous genomes reveal molecular basis of termite eusociality.</title>
        <authorList>
            <person name="Harrison M.C."/>
            <person name="Jongepier E."/>
            <person name="Robertson H.M."/>
            <person name="Arning N."/>
            <person name="Bitard-Feildel T."/>
            <person name="Chao H."/>
            <person name="Childers C.P."/>
            <person name="Dinh H."/>
            <person name="Doddapaneni H."/>
            <person name="Dugan S."/>
            <person name="Gowin J."/>
            <person name="Greiner C."/>
            <person name="Han Y."/>
            <person name="Hu H."/>
            <person name="Hughes D.S.T."/>
            <person name="Huylmans A.-K."/>
            <person name="Kemena C."/>
            <person name="Kremer L.P.M."/>
            <person name="Lee S.L."/>
            <person name="Lopez-Ezquerra A."/>
            <person name="Mallet L."/>
            <person name="Monroy-Kuhn J.M."/>
            <person name="Moser A."/>
            <person name="Murali S.C."/>
            <person name="Muzny D.M."/>
            <person name="Otani S."/>
            <person name="Piulachs M.-D."/>
            <person name="Poelchau M."/>
            <person name="Qu J."/>
            <person name="Schaub F."/>
            <person name="Wada-Katsumata A."/>
            <person name="Worley K.C."/>
            <person name="Xie Q."/>
            <person name="Ylla G."/>
            <person name="Poulsen M."/>
            <person name="Gibbs R.A."/>
            <person name="Schal C."/>
            <person name="Richards S."/>
            <person name="Belles X."/>
            <person name="Korb J."/>
            <person name="Bornberg-Bauer E."/>
        </authorList>
    </citation>
    <scope>NUCLEOTIDE SEQUENCE [LARGE SCALE GENOMIC DNA]</scope>
    <source>
        <tissue evidence="12">Whole body</tissue>
    </source>
</reference>
<dbReference type="InParanoid" id="A0A2J7PF52"/>
<feature type="region of interest" description="Disordered" evidence="11">
    <location>
        <begin position="1103"/>
        <end position="1211"/>
    </location>
</feature>
<dbReference type="Proteomes" id="UP000235965">
    <property type="component" value="Unassembled WGS sequence"/>
</dbReference>
<evidence type="ECO:0000256" key="4">
    <source>
        <dbReference type="ARBA" id="ARBA00022540"/>
    </source>
</evidence>
<dbReference type="SUPFAM" id="SSF100950">
    <property type="entry name" value="NagB/RpiA/CoA transferase-like"/>
    <property type="match status" value="1"/>
</dbReference>
<evidence type="ECO:0000313" key="12">
    <source>
        <dbReference type="EMBL" id="PNF14970.1"/>
    </source>
</evidence>
<gene>
    <name evidence="12" type="primary">EIF2B4_1</name>
    <name evidence="12" type="ORF">B7P43_G01561</name>
</gene>
<feature type="compositionally biased region" description="Basic and acidic residues" evidence="11">
    <location>
        <begin position="118"/>
        <end position="142"/>
    </location>
</feature>
<evidence type="ECO:0000256" key="2">
    <source>
        <dbReference type="ARBA" id="ARBA00007251"/>
    </source>
</evidence>
<keyword evidence="3" id="KW-0963">Cytoplasm</keyword>
<dbReference type="GO" id="GO:0003743">
    <property type="term" value="F:translation initiation factor activity"/>
    <property type="evidence" value="ECO:0007669"/>
    <property type="project" value="UniProtKB-KW"/>
</dbReference>